<reference evidence="3 4" key="1">
    <citation type="submission" date="2018-12" db="EMBL/GenBank/DDBJ databases">
        <title>The whole draft genome of Aquabacterium sp. SJQ9.</title>
        <authorList>
            <person name="Sun L."/>
            <person name="Gao X."/>
            <person name="Chen W."/>
            <person name="Huang K."/>
        </authorList>
    </citation>
    <scope>NUCLEOTIDE SEQUENCE [LARGE SCALE GENOMIC DNA]</scope>
    <source>
        <strain evidence="3 4">SJQ9</strain>
    </source>
</reference>
<dbReference type="Pfam" id="PF07848">
    <property type="entry name" value="PaaX"/>
    <property type="match status" value="1"/>
</dbReference>
<dbReference type="EMBL" id="RSED01000015">
    <property type="protein sequence ID" value="RRS03044.1"/>
    <property type="molecule type" value="Genomic_DNA"/>
</dbReference>
<dbReference type="AlphaFoldDB" id="A0A3R8TR99"/>
<comment type="caution">
    <text evidence="3">The sequence shown here is derived from an EMBL/GenBank/DDBJ whole genome shotgun (WGS) entry which is preliminary data.</text>
</comment>
<evidence type="ECO:0000313" key="3">
    <source>
        <dbReference type="EMBL" id="RRS03044.1"/>
    </source>
</evidence>
<gene>
    <name evidence="3" type="ORF">EIP75_17115</name>
</gene>
<dbReference type="InterPro" id="IPR013225">
    <property type="entry name" value="PaaX_C"/>
</dbReference>
<protein>
    <submittedName>
        <fullName evidence="3">PaaX family transcriptional regulator</fullName>
    </submittedName>
</protein>
<dbReference type="OrthoDB" id="6380574at2"/>
<dbReference type="InterPro" id="IPR036388">
    <property type="entry name" value="WH-like_DNA-bd_sf"/>
</dbReference>
<evidence type="ECO:0000259" key="1">
    <source>
        <dbReference type="Pfam" id="PF07848"/>
    </source>
</evidence>
<dbReference type="Gene3D" id="1.10.10.10">
    <property type="entry name" value="Winged helix-like DNA-binding domain superfamily/Winged helix DNA-binding domain"/>
    <property type="match status" value="1"/>
</dbReference>
<evidence type="ECO:0000259" key="2">
    <source>
        <dbReference type="Pfam" id="PF08223"/>
    </source>
</evidence>
<dbReference type="PANTHER" id="PTHR30319:SF1">
    <property type="entry name" value="TRANSCRIPTIONAL REPRESSOR PAAX"/>
    <property type="match status" value="1"/>
</dbReference>
<dbReference type="Pfam" id="PF08223">
    <property type="entry name" value="PaaX_C"/>
    <property type="match status" value="1"/>
</dbReference>
<accession>A0A3R8TR99</accession>
<dbReference type="Proteomes" id="UP000269265">
    <property type="component" value="Unassembled WGS sequence"/>
</dbReference>
<dbReference type="PANTHER" id="PTHR30319">
    <property type="entry name" value="PHENYLACETIC ACID REGULATOR-RELATED TRANSCRIPTIONAL REPRESSOR"/>
    <property type="match status" value="1"/>
</dbReference>
<feature type="domain" description="Transcriptional repressor PaaX-like C-terminal" evidence="2">
    <location>
        <begin position="172"/>
        <end position="253"/>
    </location>
</feature>
<dbReference type="InterPro" id="IPR012906">
    <property type="entry name" value="PaaX-like_N"/>
</dbReference>
<dbReference type="Gene3D" id="3.30.70.2650">
    <property type="match status" value="1"/>
</dbReference>
<name>A0A3R8TR99_9BURK</name>
<keyword evidence="4" id="KW-1185">Reference proteome</keyword>
<dbReference type="GO" id="GO:0006351">
    <property type="term" value="P:DNA-templated transcription"/>
    <property type="evidence" value="ECO:0007669"/>
    <property type="project" value="TreeGrafter"/>
</dbReference>
<proteinExistence type="predicted"/>
<feature type="domain" description="Transcriptional repressor PaaX-like N-terminal" evidence="1">
    <location>
        <begin position="14"/>
        <end position="62"/>
    </location>
</feature>
<dbReference type="RefSeq" id="WP_125244507.1">
    <property type="nucleotide sequence ID" value="NZ_RSED01000015.1"/>
</dbReference>
<evidence type="ECO:0000313" key="4">
    <source>
        <dbReference type="Proteomes" id="UP000269265"/>
    </source>
</evidence>
<sequence>MAPNPKHLILNLLMAADGPLTSREAVGACALFGIRENSVRVALVRLSAAGLVEAAGRGSYRLGPQAAPLADDVSRWRTIEQRACDWDGRWLIVSTGALGRSDRPALRARERALTMAGFRELEPTLYLRPDNLVGHAPVVRERLYKLGLDPNAPVFSAHDLDPAREQTARQLWNGQALTTSYKATRQKLERWMAHAAQLDTEVAARESYLLGNEAIRQLVFDPLLPEPLVDVAERRAFNEAVQAYDRMGHVIWQKLLAHLLSGGRIDTAIEDTNGTISTKVSPPGKRPH</sequence>
<organism evidence="3 4">
    <name type="scientific">Aquabacterium soli</name>
    <dbReference type="NCBI Taxonomy" id="2493092"/>
    <lineage>
        <taxon>Bacteria</taxon>
        <taxon>Pseudomonadati</taxon>
        <taxon>Pseudomonadota</taxon>
        <taxon>Betaproteobacteria</taxon>
        <taxon>Burkholderiales</taxon>
        <taxon>Aquabacterium</taxon>
    </lineage>
</organism>